<dbReference type="Pfam" id="PF01098">
    <property type="entry name" value="FTSW_RODA_SPOVE"/>
    <property type="match status" value="1"/>
</dbReference>
<evidence type="ECO:0000256" key="1">
    <source>
        <dbReference type="ARBA" id="ARBA00004141"/>
    </source>
</evidence>
<keyword evidence="18" id="KW-0132">Cell division</keyword>
<dbReference type="PANTHER" id="PTHR30474">
    <property type="entry name" value="CELL CYCLE PROTEIN"/>
    <property type="match status" value="1"/>
</dbReference>
<feature type="transmembrane region" description="Helical" evidence="17">
    <location>
        <begin position="108"/>
        <end position="129"/>
    </location>
</feature>
<gene>
    <name evidence="18" type="ORF">EV213_102311</name>
</gene>
<comment type="catalytic activity">
    <reaction evidence="15">
        <text>[GlcNAc-(1-&gt;4)-Mur2Ac(oyl-L-Ala-gamma-D-Glu-L-Lys-D-Ala-D-Ala)](n)-di-trans,octa-cis-undecaprenyl diphosphate + beta-D-GlcNAc-(1-&gt;4)-Mur2Ac(oyl-L-Ala-gamma-D-Glu-L-Lys-D-Ala-D-Ala)-di-trans,octa-cis-undecaprenyl diphosphate = [GlcNAc-(1-&gt;4)-Mur2Ac(oyl-L-Ala-gamma-D-Glu-L-Lys-D-Ala-D-Ala)](n+1)-di-trans,octa-cis-undecaprenyl diphosphate + di-trans,octa-cis-undecaprenyl diphosphate + H(+)</text>
        <dbReference type="Rhea" id="RHEA:23708"/>
        <dbReference type="Rhea" id="RHEA-COMP:9602"/>
        <dbReference type="Rhea" id="RHEA-COMP:9603"/>
        <dbReference type="ChEBI" id="CHEBI:15378"/>
        <dbReference type="ChEBI" id="CHEBI:58405"/>
        <dbReference type="ChEBI" id="CHEBI:60033"/>
        <dbReference type="ChEBI" id="CHEBI:78435"/>
        <dbReference type="EC" id="2.4.99.28"/>
    </reaction>
</comment>
<dbReference type="GO" id="GO:0051301">
    <property type="term" value="P:cell division"/>
    <property type="evidence" value="ECO:0007669"/>
    <property type="project" value="UniProtKB-KW"/>
</dbReference>
<feature type="transmembrane region" description="Helical" evidence="17">
    <location>
        <begin position="343"/>
        <end position="366"/>
    </location>
</feature>
<evidence type="ECO:0000256" key="5">
    <source>
        <dbReference type="ARBA" id="ARBA00022960"/>
    </source>
</evidence>
<evidence type="ECO:0000256" key="8">
    <source>
        <dbReference type="ARBA" id="ARBA00023136"/>
    </source>
</evidence>
<dbReference type="GO" id="GO:0032153">
    <property type="term" value="C:cell division site"/>
    <property type="evidence" value="ECO:0007669"/>
    <property type="project" value="TreeGrafter"/>
</dbReference>
<feature type="transmembrane region" description="Helical" evidence="17">
    <location>
        <begin position="304"/>
        <end position="323"/>
    </location>
</feature>
<feature type="transmembrane region" description="Helical" evidence="17">
    <location>
        <begin position="141"/>
        <end position="159"/>
    </location>
</feature>
<keyword evidence="2" id="KW-0328">Glycosyltransferase</keyword>
<evidence type="ECO:0000256" key="7">
    <source>
        <dbReference type="ARBA" id="ARBA00022989"/>
    </source>
</evidence>
<evidence type="ECO:0000256" key="10">
    <source>
        <dbReference type="ARBA" id="ARBA00033270"/>
    </source>
</evidence>
<evidence type="ECO:0000256" key="14">
    <source>
        <dbReference type="ARBA" id="ARBA00044770"/>
    </source>
</evidence>
<evidence type="ECO:0000256" key="6">
    <source>
        <dbReference type="ARBA" id="ARBA00022984"/>
    </source>
</evidence>
<keyword evidence="6" id="KW-0573">Peptidoglycan synthesis</keyword>
<evidence type="ECO:0000256" key="15">
    <source>
        <dbReference type="ARBA" id="ARBA00049902"/>
    </source>
</evidence>
<evidence type="ECO:0000313" key="19">
    <source>
        <dbReference type="Proteomes" id="UP000295632"/>
    </source>
</evidence>
<evidence type="ECO:0000256" key="2">
    <source>
        <dbReference type="ARBA" id="ARBA00022676"/>
    </source>
</evidence>
<feature type="transmembrane region" description="Helical" evidence="17">
    <location>
        <begin position="49"/>
        <end position="69"/>
    </location>
</feature>
<dbReference type="PANTHER" id="PTHR30474:SF2">
    <property type="entry name" value="PEPTIDOGLYCAN GLYCOSYLTRANSFERASE FTSW-RELATED"/>
    <property type="match status" value="1"/>
</dbReference>
<dbReference type="InterPro" id="IPR001182">
    <property type="entry name" value="FtsW/RodA"/>
</dbReference>
<evidence type="ECO:0000256" key="9">
    <source>
        <dbReference type="ARBA" id="ARBA00032370"/>
    </source>
</evidence>
<feature type="transmembrane region" description="Helical" evidence="17">
    <location>
        <begin position="81"/>
        <end position="102"/>
    </location>
</feature>
<feature type="transmembrane region" description="Helical" evidence="17">
    <location>
        <begin position="189"/>
        <end position="208"/>
    </location>
</feature>
<comment type="subcellular location">
    <subcellularLocation>
        <location evidence="1">Membrane</location>
        <topology evidence="1">Multi-pass membrane protein</topology>
    </subcellularLocation>
</comment>
<keyword evidence="19" id="KW-1185">Reference proteome</keyword>
<feature type="transmembrane region" description="Helical" evidence="17">
    <location>
        <begin position="266"/>
        <end position="292"/>
    </location>
</feature>
<dbReference type="GO" id="GO:0008360">
    <property type="term" value="P:regulation of cell shape"/>
    <property type="evidence" value="ECO:0007669"/>
    <property type="project" value="UniProtKB-KW"/>
</dbReference>
<comment type="function">
    <text evidence="16">Peptidoglycan polymerase that is essential for cell division.</text>
</comment>
<evidence type="ECO:0000256" key="11">
    <source>
        <dbReference type="ARBA" id="ARBA00038053"/>
    </source>
</evidence>
<feature type="transmembrane region" description="Helical" evidence="17">
    <location>
        <begin position="165"/>
        <end position="182"/>
    </location>
</feature>
<evidence type="ECO:0000256" key="17">
    <source>
        <dbReference type="SAM" id="Phobius"/>
    </source>
</evidence>
<keyword evidence="3" id="KW-0808">Transferase</keyword>
<feature type="transmembrane region" description="Helical" evidence="17">
    <location>
        <begin position="12"/>
        <end position="37"/>
    </location>
</feature>
<dbReference type="PROSITE" id="PS00428">
    <property type="entry name" value="FTSW_RODA_SPOVE"/>
    <property type="match status" value="1"/>
</dbReference>
<dbReference type="GO" id="GO:0015648">
    <property type="term" value="F:lipid-linked peptidoglycan transporter activity"/>
    <property type="evidence" value="ECO:0007669"/>
    <property type="project" value="TreeGrafter"/>
</dbReference>
<evidence type="ECO:0000256" key="12">
    <source>
        <dbReference type="ARBA" id="ARBA00041185"/>
    </source>
</evidence>
<dbReference type="GO" id="GO:0005886">
    <property type="term" value="C:plasma membrane"/>
    <property type="evidence" value="ECO:0007669"/>
    <property type="project" value="TreeGrafter"/>
</dbReference>
<protein>
    <recommendedName>
        <fullName evidence="12">Probable peptidoglycan glycosyltransferase FtsW</fullName>
        <ecNumber evidence="14">2.4.99.28</ecNumber>
    </recommendedName>
    <alternativeName>
        <fullName evidence="13">Cell division protein FtsW</fullName>
    </alternativeName>
    <alternativeName>
        <fullName evidence="10">Cell wall polymerase</fullName>
    </alternativeName>
    <alternativeName>
        <fullName evidence="9">Peptidoglycan polymerase</fullName>
    </alternativeName>
</protein>
<dbReference type="EMBL" id="SNYJ01000002">
    <property type="protein sequence ID" value="TDQ42280.1"/>
    <property type="molecule type" value="Genomic_DNA"/>
</dbReference>
<evidence type="ECO:0000256" key="13">
    <source>
        <dbReference type="ARBA" id="ARBA00041418"/>
    </source>
</evidence>
<dbReference type="PROSITE" id="PS51257">
    <property type="entry name" value="PROKAR_LIPOPROTEIN"/>
    <property type="match status" value="1"/>
</dbReference>
<comment type="similarity">
    <text evidence="11">Belongs to the SEDS family. FtsW subfamily.</text>
</comment>
<sequence>MLKKMLKNFDYTLVSMPVLLSIFGCLMVFSASIVVAVSNEFGVEPDYFFWRQLRSLAVALFIFVVTLLLPYKIYLSLYKWIILACVAALFAVFAIGTIGGGAQSWIQFAQLTIQPAEFAKLGVILYLAGVFSKKQAYINQFSVAVVPPLIFIVLIFGLIYKQPDLGSAMIVLLISATVILCAGLRWKHILGLMGLGAASVTILMLFFASENQTRRFASAFHPFADPEAGGFQLIQSYLAMGTGGLTGVGLGQSVQKGFIPEPHTDFILAIIAEELGILGVAFVIFGLGFIVVKGLQTAIRCKDVFGSLLAVGISCMIGIQTFVNVGAMSGLVPVTGVTLPFISYGGSSLVLLMASVGILCNISMFVRYRAKKEASLEPTEESTNMTGQY</sequence>
<keyword evidence="8 17" id="KW-0472">Membrane</keyword>
<dbReference type="OrthoDB" id="9768187at2"/>
<evidence type="ECO:0000256" key="3">
    <source>
        <dbReference type="ARBA" id="ARBA00022679"/>
    </source>
</evidence>
<accession>A0A4R6U6Y2</accession>
<name>A0A4R6U6Y2_9BACI</name>
<reference evidence="18 19" key="1">
    <citation type="submission" date="2019-03" db="EMBL/GenBank/DDBJ databases">
        <title>Genomic Encyclopedia of Type Strains, Phase IV (KMG-IV): sequencing the most valuable type-strain genomes for metagenomic binning, comparative biology and taxonomic classification.</title>
        <authorList>
            <person name="Goeker M."/>
        </authorList>
    </citation>
    <scope>NUCLEOTIDE SEQUENCE [LARGE SCALE GENOMIC DNA]</scope>
    <source>
        <strain evidence="18 19">DSM 28697</strain>
    </source>
</reference>
<keyword evidence="7 17" id="KW-1133">Transmembrane helix</keyword>
<comment type="caution">
    <text evidence="18">The sequence shown here is derived from an EMBL/GenBank/DDBJ whole genome shotgun (WGS) entry which is preliminary data.</text>
</comment>
<dbReference type="GO" id="GO:0009252">
    <property type="term" value="P:peptidoglycan biosynthetic process"/>
    <property type="evidence" value="ECO:0007669"/>
    <property type="project" value="UniProtKB-KW"/>
</dbReference>
<evidence type="ECO:0000313" key="18">
    <source>
        <dbReference type="EMBL" id="TDQ42280.1"/>
    </source>
</evidence>
<keyword evidence="18" id="KW-0131">Cell cycle</keyword>
<dbReference type="RefSeq" id="WP_133579159.1">
    <property type="nucleotide sequence ID" value="NZ_SNYJ01000002.1"/>
</dbReference>
<evidence type="ECO:0000256" key="16">
    <source>
        <dbReference type="ARBA" id="ARBA00049966"/>
    </source>
</evidence>
<dbReference type="GO" id="GO:0008955">
    <property type="term" value="F:peptidoglycan glycosyltransferase activity"/>
    <property type="evidence" value="ECO:0007669"/>
    <property type="project" value="UniProtKB-EC"/>
</dbReference>
<evidence type="ECO:0000256" key="4">
    <source>
        <dbReference type="ARBA" id="ARBA00022692"/>
    </source>
</evidence>
<proteinExistence type="inferred from homology"/>
<dbReference type="InterPro" id="IPR018365">
    <property type="entry name" value="Cell_cycle_FtsW-rel_CS"/>
</dbReference>
<dbReference type="EC" id="2.4.99.28" evidence="14"/>
<dbReference type="AlphaFoldDB" id="A0A4R6U6Y2"/>
<keyword evidence="5" id="KW-0133">Cell shape</keyword>
<dbReference type="Proteomes" id="UP000295632">
    <property type="component" value="Unassembled WGS sequence"/>
</dbReference>
<keyword evidence="4 17" id="KW-0812">Transmembrane</keyword>
<organism evidence="18 19">
    <name type="scientific">Aureibacillus halotolerans</name>
    <dbReference type="NCBI Taxonomy" id="1508390"/>
    <lineage>
        <taxon>Bacteria</taxon>
        <taxon>Bacillati</taxon>
        <taxon>Bacillota</taxon>
        <taxon>Bacilli</taxon>
        <taxon>Bacillales</taxon>
        <taxon>Bacillaceae</taxon>
        <taxon>Aureibacillus</taxon>
    </lineage>
</organism>